<feature type="disulfide bond" evidence="17">
    <location>
        <begin position="712"/>
        <end position="721"/>
    </location>
</feature>
<dbReference type="InterPro" id="IPR009030">
    <property type="entry name" value="Growth_fac_rcpt_cys_sf"/>
</dbReference>
<comment type="caution">
    <text evidence="17">Lacks conserved residue(s) required for the propagation of feature annotation.</text>
</comment>
<evidence type="ECO:0000256" key="19">
    <source>
        <dbReference type="RuleBase" id="RU280815"/>
    </source>
</evidence>
<organism evidence="24 25">
    <name type="scientific">Mizuhopecten yessoensis</name>
    <name type="common">Japanese scallop</name>
    <name type="synonym">Patinopecten yessoensis</name>
    <dbReference type="NCBI Taxonomy" id="6573"/>
    <lineage>
        <taxon>Eukaryota</taxon>
        <taxon>Metazoa</taxon>
        <taxon>Spiralia</taxon>
        <taxon>Lophotrochozoa</taxon>
        <taxon>Mollusca</taxon>
        <taxon>Bivalvia</taxon>
        <taxon>Autobranchia</taxon>
        <taxon>Pteriomorphia</taxon>
        <taxon>Pectinida</taxon>
        <taxon>Pectinoidea</taxon>
        <taxon>Pectinidae</taxon>
        <taxon>Mizuhopecten</taxon>
    </lineage>
</organism>
<dbReference type="GO" id="GO:0008593">
    <property type="term" value="P:regulation of Notch signaling pathway"/>
    <property type="evidence" value="ECO:0007669"/>
    <property type="project" value="UniProtKB-ARBA"/>
</dbReference>
<dbReference type="PROSITE" id="PS51051">
    <property type="entry name" value="DSL"/>
    <property type="match status" value="1"/>
</dbReference>
<dbReference type="PANTHER" id="PTHR45836">
    <property type="entry name" value="SLIT HOMOLOG"/>
    <property type="match status" value="1"/>
</dbReference>
<dbReference type="InterPro" id="IPR000152">
    <property type="entry name" value="EGF-type_Asp/Asn_hydroxyl_site"/>
</dbReference>
<evidence type="ECO:0000256" key="8">
    <source>
        <dbReference type="ARBA" id="ARBA00022692"/>
    </source>
</evidence>
<feature type="domain" description="EGF-like" evidence="22">
    <location>
        <begin position="468"/>
        <end position="504"/>
    </location>
</feature>
<dbReference type="InterPro" id="IPR018097">
    <property type="entry name" value="EGF_Ca-bd_CS"/>
</dbReference>
<dbReference type="GO" id="GO:0051093">
    <property type="term" value="P:negative regulation of developmental process"/>
    <property type="evidence" value="ECO:0007669"/>
    <property type="project" value="UniProtKB-ARBA"/>
</dbReference>
<dbReference type="PANTHER" id="PTHR45836:SF23">
    <property type="entry name" value="NEUROGENIC LOCUS NOTCH HOMOLOG PROTEIN 1"/>
    <property type="match status" value="1"/>
</dbReference>
<dbReference type="GO" id="GO:0003002">
    <property type="term" value="P:regionalization"/>
    <property type="evidence" value="ECO:0007669"/>
    <property type="project" value="UniProtKB-ARBA"/>
</dbReference>
<dbReference type="Gene3D" id="2.10.25.140">
    <property type="match status" value="1"/>
</dbReference>
<evidence type="ECO:0000256" key="12">
    <source>
        <dbReference type="ARBA" id="ARBA00022976"/>
    </source>
</evidence>
<feature type="disulfide bond" evidence="18">
    <location>
        <begin position="202"/>
        <end position="211"/>
    </location>
</feature>
<dbReference type="InterPro" id="IPR001881">
    <property type="entry name" value="EGF-like_Ca-bd_dom"/>
</dbReference>
<dbReference type="GO" id="GO:0048592">
    <property type="term" value="P:eye morphogenesis"/>
    <property type="evidence" value="ECO:0007669"/>
    <property type="project" value="UniProtKB-ARBA"/>
</dbReference>
<name>A0A210QBD2_MIZYE</name>
<dbReference type="InterPro" id="IPR001774">
    <property type="entry name" value="DSL"/>
</dbReference>
<feature type="domain" description="EGF-like" evidence="22">
    <location>
        <begin position="686"/>
        <end position="722"/>
    </location>
</feature>
<dbReference type="CDD" id="cd12087">
    <property type="entry name" value="TM_EGFR-like"/>
    <property type="match status" value="1"/>
</dbReference>
<feature type="disulfide bond" evidence="17">
    <location>
        <begin position="419"/>
        <end position="428"/>
    </location>
</feature>
<evidence type="ECO:0000256" key="5">
    <source>
        <dbReference type="ARBA" id="ARBA00022525"/>
    </source>
</evidence>
<evidence type="ECO:0000256" key="7">
    <source>
        <dbReference type="ARBA" id="ARBA00022553"/>
    </source>
</evidence>
<dbReference type="OrthoDB" id="283575at2759"/>
<keyword evidence="7" id="KW-0597">Phosphoprotein</keyword>
<feature type="domain" description="EGF-like" evidence="22">
    <location>
        <begin position="725"/>
        <end position="761"/>
    </location>
</feature>
<sequence>MILSSLLVFLAILGISTGSGYFEIQITTIRNPRGEVLDGECCDGERDAGNKCVEECDTFFRVCLKEYQSRVTVDGHCTFGNVTSQVFGGNTFTYPLDSSRTRLTLPFEFSWTRSYTLILEAWDQDTMSYDGQIIERAAHSGIILPGQDWHTITHNGPTAGLIYRIRVVCDEHYYNTTCTKFCRPRNDKIGHYNCDQNGDKVCIDGWIGPDCEEALCRTGCSHGSCDTPGECKCMYGWQGPLCDQCKSYPGCEHGSCNGSPWQCFCHVNWGGILCNKDLNYCGRHHPCKNSGICKNTAPDNYDCTCLSGFSGVNCEIAEHACTSDPCSQGGQCIDVTGGFVCNCLPGWTGVLCDSNINECASDPCQQGGTCLDRINKYECLCPPGWKGPQCQLDGDECSGSPCVNAFSCQDLVGDYICDCQPGWTGKNCETDIVDCHHQCQNGAHCVDLVNSYHCACLPGYTGRHCEWDIDECESSPCQNSAICHDQVAGYTCECALGFTGFNCQVDIDPCYPSPCENGASCFNVQGDYYCHCHDGWEGKNCHKVKPTCDSRSCQVIDSCTIAIPSNSSRGGVQLISSNVCGKHGMCISQPNGEFTCACDLGFTGTYCHENINDCLSNPCQNGGTCIDMVSSYQCICKEGWEGALCNLNKDECDPNPCRNNGFCIDVVADFVCQCSAGWKGKTCTLQHSQCEVTTCTNGGSCIDLGDTFTCKCGADYIGRTCQRLAKRACDLLPCDNGGTCVNSGDSFTCICKEGFEGSTCQYNINDCNPFPCYNGGKCLDGVNWYRCRCAQGFAGPDCRVNINECASSPCTYGSTCIDGIGEYKCICPPGRTGPKCAEVEGQTPSPQSCIFNRGIYPDKSSWEHECNMCTCDNGAVHCSKIWCGPKNCLSHPNLTESVVHCGLTQTCVVQTDDICFTPPCLPWGQCKDVDKIKDPAPQGVQTTCIPNAAQLSNTCAKIALIFDKSKMPSGITVETICDKLRQIPTIQKLGKEKLIYIMCAIQTGHPDTIEVLLSTEHTVKTGNSQMDRVLKHALDNLTNTISHKLTNSSALAAIIEVQIETAVIKEKGVLGSTYIIPAVCSVIGLLGVVTIICLVVFHFKRQRAIERTKREAKYVAQKTNNENEVNLRRYRNPLFAGTDKGGGTKDLSFTELQELDLDKIEKSPTRLLRLQDSPNDSNDWKKTSPIQKTKTKDINIELSRTRSLAVRAATERDLAEIHRTFGADLSSESEVMV</sequence>
<dbReference type="SUPFAM" id="SSF57196">
    <property type="entry name" value="EGF/Laminin"/>
    <property type="match status" value="7"/>
</dbReference>
<evidence type="ECO:0000256" key="21">
    <source>
        <dbReference type="SAM" id="SignalP"/>
    </source>
</evidence>
<evidence type="ECO:0000256" key="4">
    <source>
        <dbReference type="ARBA" id="ARBA00022475"/>
    </source>
</evidence>
<dbReference type="InterPro" id="IPR051355">
    <property type="entry name" value="Notch/Slit_guidance"/>
</dbReference>
<dbReference type="Pfam" id="PF01414">
    <property type="entry name" value="DSL"/>
    <property type="match status" value="1"/>
</dbReference>
<dbReference type="GO" id="GO:0009967">
    <property type="term" value="P:positive regulation of signal transduction"/>
    <property type="evidence" value="ECO:0007669"/>
    <property type="project" value="UniProtKB-ARBA"/>
</dbReference>
<dbReference type="Pfam" id="PF07657">
    <property type="entry name" value="MNNL"/>
    <property type="match status" value="1"/>
</dbReference>
<dbReference type="PROSITE" id="PS50026">
    <property type="entry name" value="EGF_3"/>
    <property type="match status" value="14"/>
</dbReference>
<dbReference type="FunFam" id="2.10.25.10:FF:000006">
    <property type="entry name" value="Versican core protein-like isoform 1"/>
    <property type="match status" value="1"/>
</dbReference>
<feature type="domain" description="DSL" evidence="23">
    <location>
        <begin position="167"/>
        <end position="211"/>
    </location>
</feature>
<dbReference type="STRING" id="6573.A0A210QBD2"/>
<dbReference type="SMART" id="SM00179">
    <property type="entry name" value="EGF_CA"/>
    <property type="match status" value="14"/>
</dbReference>
<feature type="domain" description="EGF-like" evidence="22">
    <location>
        <begin position="355"/>
        <end position="391"/>
    </location>
</feature>
<dbReference type="SMART" id="SM00215">
    <property type="entry name" value="VWC_out"/>
    <property type="match status" value="1"/>
</dbReference>
<evidence type="ECO:0000256" key="14">
    <source>
        <dbReference type="ARBA" id="ARBA00023136"/>
    </source>
</evidence>
<dbReference type="FunFam" id="2.10.25.10:FF:000007">
    <property type="entry name" value="Delta-like protein"/>
    <property type="match status" value="1"/>
</dbReference>
<dbReference type="FunFam" id="2.10.25.10:FF:000031">
    <property type="entry name" value="neurogenic locus notch homolog protein 3"/>
    <property type="match status" value="1"/>
</dbReference>
<dbReference type="Gene3D" id="2.60.40.3510">
    <property type="match status" value="1"/>
</dbReference>
<evidence type="ECO:0000256" key="9">
    <source>
        <dbReference type="ARBA" id="ARBA00022729"/>
    </source>
</evidence>
<feature type="domain" description="EGF-like" evidence="22">
    <location>
        <begin position="610"/>
        <end position="646"/>
    </location>
</feature>
<dbReference type="Gene3D" id="2.10.25.10">
    <property type="entry name" value="Laminin"/>
    <property type="match status" value="15"/>
</dbReference>
<dbReference type="GO" id="GO:0005576">
    <property type="term" value="C:extracellular region"/>
    <property type="evidence" value="ECO:0007669"/>
    <property type="project" value="UniProtKB-SubCell"/>
</dbReference>
<dbReference type="GO" id="GO:0080090">
    <property type="term" value="P:regulation of primary metabolic process"/>
    <property type="evidence" value="ECO:0007669"/>
    <property type="project" value="UniProtKB-ARBA"/>
</dbReference>
<evidence type="ECO:0000256" key="2">
    <source>
        <dbReference type="ARBA" id="ARBA00004613"/>
    </source>
</evidence>
<dbReference type="InterPro" id="IPR000742">
    <property type="entry name" value="EGF"/>
</dbReference>
<dbReference type="InterPro" id="IPR013032">
    <property type="entry name" value="EGF-like_CS"/>
</dbReference>
<feature type="disulfide bond" evidence="17">
    <location>
        <begin position="789"/>
        <end position="798"/>
    </location>
</feature>
<feature type="disulfide bond" evidence="17">
    <location>
        <begin position="381"/>
        <end position="390"/>
    </location>
</feature>
<feature type="disulfide bond" evidence="17">
    <location>
        <begin position="636"/>
        <end position="645"/>
    </location>
</feature>
<dbReference type="Pfam" id="PF12661">
    <property type="entry name" value="hEGF"/>
    <property type="match status" value="2"/>
</dbReference>
<keyword evidence="11" id="KW-0221">Differentiation</keyword>
<keyword evidence="5" id="KW-0964">Secreted</keyword>
<dbReference type="SMART" id="SM00051">
    <property type="entry name" value="DSL"/>
    <property type="match status" value="1"/>
</dbReference>
<evidence type="ECO:0000256" key="10">
    <source>
        <dbReference type="ARBA" id="ARBA00022737"/>
    </source>
</evidence>
<dbReference type="PROSITE" id="PS00010">
    <property type="entry name" value="ASX_HYDROXYL"/>
    <property type="match status" value="12"/>
</dbReference>
<dbReference type="InterPro" id="IPR056986">
    <property type="entry name" value="JAG1_1/2_dom"/>
</dbReference>
<feature type="domain" description="EGF-like" evidence="22">
    <location>
        <begin position="571"/>
        <end position="608"/>
    </location>
</feature>
<evidence type="ECO:0000256" key="13">
    <source>
        <dbReference type="ARBA" id="ARBA00022989"/>
    </source>
</evidence>
<evidence type="ECO:0000256" key="11">
    <source>
        <dbReference type="ARBA" id="ARBA00022782"/>
    </source>
</evidence>
<dbReference type="FunFam" id="2.10.25.10:FF:000117">
    <property type="entry name" value="Delta-like protein"/>
    <property type="match status" value="2"/>
</dbReference>
<evidence type="ECO:0000259" key="23">
    <source>
        <dbReference type="PROSITE" id="PS51051"/>
    </source>
</evidence>
<evidence type="ECO:0000256" key="15">
    <source>
        <dbReference type="ARBA" id="ARBA00023157"/>
    </source>
</evidence>
<dbReference type="GO" id="GO:0007219">
    <property type="term" value="P:Notch signaling pathway"/>
    <property type="evidence" value="ECO:0007669"/>
    <property type="project" value="UniProtKB-KW"/>
</dbReference>
<dbReference type="GO" id="GO:0005112">
    <property type="term" value="F:Notch binding"/>
    <property type="evidence" value="ECO:0007669"/>
    <property type="project" value="InterPro"/>
</dbReference>
<keyword evidence="15 17" id="KW-1015">Disulfide bond</keyword>
<feature type="chain" id="PRO_5012690737" description="Delta-like protein" evidence="21">
    <location>
        <begin position="19"/>
        <end position="1233"/>
    </location>
</feature>
<keyword evidence="3 19" id="KW-0217">Developmental protein</keyword>
<feature type="disulfide bond" evidence="17">
    <location>
        <begin position="751"/>
        <end position="760"/>
    </location>
</feature>
<dbReference type="GO" id="GO:0043235">
    <property type="term" value="C:receptor complex"/>
    <property type="evidence" value="ECO:0007669"/>
    <property type="project" value="TreeGrafter"/>
</dbReference>
<evidence type="ECO:0000256" key="18">
    <source>
        <dbReference type="PROSITE-ProRule" id="PRU00377"/>
    </source>
</evidence>
<dbReference type="InterPro" id="IPR011651">
    <property type="entry name" value="Notch_ligand_N"/>
</dbReference>
<proteinExistence type="predicted"/>
<evidence type="ECO:0000256" key="20">
    <source>
        <dbReference type="SAM" id="Phobius"/>
    </source>
</evidence>
<reference evidence="24 25" key="1">
    <citation type="journal article" date="2017" name="Nat. Ecol. Evol.">
        <title>Scallop genome provides insights into evolution of bilaterian karyotype and development.</title>
        <authorList>
            <person name="Wang S."/>
            <person name="Zhang J."/>
            <person name="Jiao W."/>
            <person name="Li J."/>
            <person name="Xun X."/>
            <person name="Sun Y."/>
            <person name="Guo X."/>
            <person name="Huan P."/>
            <person name="Dong B."/>
            <person name="Zhang L."/>
            <person name="Hu X."/>
            <person name="Sun X."/>
            <person name="Wang J."/>
            <person name="Zhao C."/>
            <person name="Wang Y."/>
            <person name="Wang D."/>
            <person name="Huang X."/>
            <person name="Wang R."/>
            <person name="Lv J."/>
            <person name="Li Y."/>
            <person name="Zhang Z."/>
            <person name="Liu B."/>
            <person name="Lu W."/>
            <person name="Hui Y."/>
            <person name="Liang J."/>
            <person name="Zhou Z."/>
            <person name="Hou R."/>
            <person name="Li X."/>
            <person name="Liu Y."/>
            <person name="Li H."/>
            <person name="Ning X."/>
            <person name="Lin Y."/>
            <person name="Zhao L."/>
            <person name="Xing Q."/>
            <person name="Dou J."/>
            <person name="Li Y."/>
            <person name="Mao J."/>
            <person name="Guo H."/>
            <person name="Dou H."/>
            <person name="Li T."/>
            <person name="Mu C."/>
            <person name="Jiang W."/>
            <person name="Fu Q."/>
            <person name="Fu X."/>
            <person name="Miao Y."/>
            <person name="Liu J."/>
            <person name="Yu Q."/>
            <person name="Li R."/>
            <person name="Liao H."/>
            <person name="Li X."/>
            <person name="Kong Y."/>
            <person name="Jiang Z."/>
            <person name="Chourrout D."/>
            <person name="Li R."/>
            <person name="Bao Z."/>
        </authorList>
    </citation>
    <scope>NUCLEOTIDE SEQUENCE [LARGE SCALE GENOMIC DNA]</scope>
    <source>
        <strain evidence="24 25">PY_sf001</strain>
    </source>
</reference>
<feature type="domain" description="EGF-like" evidence="22">
    <location>
        <begin position="393"/>
        <end position="429"/>
    </location>
</feature>
<dbReference type="SMART" id="SM00181">
    <property type="entry name" value="EGF"/>
    <property type="match status" value="16"/>
</dbReference>
<keyword evidence="8 19" id="KW-0812">Transmembrane</keyword>
<dbReference type="FunFam" id="2.10.25.140:FF:000001">
    <property type="entry name" value="Delta-like protein"/>
    <property type="match status" value="1"/>
</dbReference>
<accession>A0A210QBD2</accession>
<keyword evidence="10 19" id="KW-0677">Repeat</keyword>
<dbReference type="InterPro" id="IPR026219">
    <property type="entry name" value="Jagged/Serrate"/>
</dbReference>
<evidence type="ECO:0000313" key="25">
    <source>
        <dbReference type="Proteomes" id="UP000242188"/>
    </source>
</evidence>
<feature type="disulfide bond" evidence="17">
    <location>
        <begin position="343"/>
        <end position="352"/>
    </location>
</feature>
<dbReference type="FunFam" id="2.10.25.10:FF:000018">
    <property type="entry name" value="Delta-like 1"/>
    <property type="match status" value="1"/>
</dbReference>
<keyword evidence="14 19" id="KW-0472">Membrane</keyword>
<dbReference type="Pfam" id="PF21700">
    <property type="entry name" value="EGF_DL_JAG"/>
    <property type="match status" value="1"/>
</dbReference>
<feature type="disulfide bond" evidence="17">
    <location>
        <begin position="598"/>
        <end position="607"/>
    </location>
</feature>
<dbReference type="Proteomes" id="UP000242188">
    <property type="component" value="Unassembled WGS sequence"/>
</dbReference>
<dbReference type="PROSITE" id="PS00022">
    <property type="entry name" value="EGF_1"/>
    <property type="match status" value="15"/>
</dbReference>
<feature type="disulfide bond" evidence="17">
    <location>
        <begin position="674"/>
        <end position="683"/>
    </location>
</feature>
<evidence type="ECO:0000256" key="1">
    <source>
        <dbReference type="ARBA" id="ARBA00004247"/>
    </source>
</evidence>
<dbReference type="SUPFAM" id="SSF57184">
    <property type="entry name" value="Growth factor receptor domain"/>
    <property type="match status" value="2"/>
</dbReference>
<feature type="transmembrane region" description="Helical" evidence="20">
    <location>
        <begin position="1074"/>
        <end position="1099"/>
    </location>
</feature>
<feature type="disulfide bond" evidence="18">
    <location>
        <begin position="169"/>
        <end position="178"/>
    </location>
</feature>
<dbReference type="FunFam" id="2.10.25.10:FF:000045">
    <property type="entry name" value="Slit guidance ligand 2"/>
    <property type="match status" value="1"/>
</dbReference>
<keyword evidence="4" id="KW-1003">Cell membrane</keyword>
<feature type="disulfide bond" evidence="17">
    <location>
        <begin position="532"/>
        <end position="541"/>
    </location>
</feature>
<dbReference type="GO" id="GO:0060255">
    <property type="term" value="P:regulation of macromolecule metabolic process"/>
    <property type="evidence" value="ECO:0007669"/>
    <property type="project" value="UniProtKB-ARBA"/>
</dbReference>
<dbReference type="PROSITE" id="PS01187">
    <property type="entry name" value="EGF_CA"/>
    <property type="match status" value="4"/>
</dbReference>
<dbReference type="FunFam" id="2.10.25.10:FF:000613">
    <property type="entry name" value="Delta-like protein"/>
    <property type="match status" value="1"/>
</dbReference>
<evidence type="ECO:0000313" key="24">
    <source>
        <dbReference type="EMBL" id="OWF46033.1"/>
    </source>
</evidence>
<dbReference type="AlphaFoldDB" id="A0A210QBD2"/>
<keyword evidence="6 17" id="KW-0245">EGF-like domain</keyword>
<keyword evidence="25" id="KW-1185">Reference proteome</keyword>
<feature type="domain" description="EGF-like" evidence="22">
    <location>
        <begin position="801"/>
        <end position="837"/>
    </location>
</feature>
<feature type="disulfide bond" evidence="17">
    <location>
        <begin position="305"/>
        <end position="314"/>
    </location>
</feature>
<feature type="disulfide bond" evidence="17">
    <location>
        <begin position="456"/>
        <end position="465"/>
    </location>
</feature>
<keyword evidence="16" id="KW-0325">Glycoprotein</keyword>
<feature type="domain" description="EGF-like" evidence="22">
    <location>
        <begin position="763"/>
        <end position="799"/>
    </location>
</feature>
<evidence type="ECO:0000256" key="17">
    <source>
        <dbReference type="PROSITE-ProRule" id="PRU00076"/>
    </source>
</evidence>
<feature type="disulfide bond" evidence="17">
    <location>
        <begin position="494"/>
        <end position="503"/>
    </location>
</feature>
<dbReference type="GO" id="GO:0009986">
    <property type="term" value="C:cell surface"/>
    <property type="evidence" value="ECO:0007669"/>
    <property type="project" value="TreeGrafter"/>
</dbReference>
<dbReference type="InterPro" id="IPR001007">
    <property type="entry name" value="VWF_dom"/>
</dbReference>
<dbReference type="GO" id="GO:0051241">
    <property type="term" value="P:negative regulation of multicellular organismal process"/>
    <property type="evidence" value="ECO:0007669"/>
    <property type="project" value="UniProtKB-ARBA"/>
</dbReference>
<dbReference type="FunFam" id="2.10.25.10:FF:000565">
    <property type="entry name" value="Predicted protein"/>
    <property type="match status" value="1"/>
</dbReference>
<dbReference type="FunFam" id="2.10.25.10:FF:000824">
    <property type="entry name" value="Delta-like protein"/>
    <property type="match status" value="1"/>
</dbReference>
<dbReference type="PRINTS" id="PR02059">
    <property type="entry name" value="JAGGEDFAMILY"/>
</dbReference>
<comment type="function">
    <text evidence="19">Putative Notch ligand involved in the mediation of Notch signaling.</text>
</comment>
<dbReference type="Pfam" id="PF23575">
    <property type="entry name" value="JAG1"/>
    <property type="match status" value="1"/>
</dbReference>
<feature type="domain" description="EGF-like" evidence="22">
    <location>
        <begin position="506"/>
        <end position="542"/>
    </location>
</feature>
<feature type="domain" description="EGF-like" evidence="22">
    <location>
        <begin position="648"/>
        <end position="684"/>
    </location>
</feature>
<dbReference type="PROSITE" id="PS01186">
    <property type="entry name" value="EGF_2"/>
    <property type="match status" value="12"/>
</dbReference>
<dbReference type="EMBL" id="NEDP02004304">
    <property type="protein sequence ID" value="OWF46033.1"/>
    <property type="molecule type" value="Genomic_DNA"/>
</dbReference>
<protein>
    <recommendedName>
        <fullName evidence="19">Delta-like protein</fullName>
    </recommendedName>
</protein>
<dbReference type="FunFam" id="2.10.25.10:FF:000431">
    <property type="entry name" value="Delta-like protein"/>
    <property type="match status" value="1"/>
</dbReference>
<gene>
    <name evidence="24" type="ORF">KP79_PYT10246</name>
</gene>
<dbReference type="GO" id="GO:0007411">
    <property type="term" value="P:axon guidance"/>
    <property type="evidence" value="ECO:0007669"/>
    <property type="project" value="TreeGrafter"/>
</dbReference>
<dbReference type="FunFam" id="2.10.25.10:FF:000294">
    <property type="entry name" value="Delta-like protein"/>
    <property type="match status" value="1"/>
</dbReference>
<dbReference type="Pfam" id="PF00008">
    <property type="entry name" value="EGF"/>
    <property type="match status" value="10"/>
</dbReference>
<dbReference type="FunFam" id="2.10.25.10:FF:000321">
    <property type="entry name" value="Protein delta homolog 1"/>
    <property type="match status" value="1"/>
</dbReference>
<dbReference type="GO" id="GO:0016324">
    <property type="term" value="C:apical plasma membrane"/>
    <property type="evidence" value="ECO:0007669"/>
    <property type="project" value="UniProtKB-SubCell"/>
</dbReference>
<evidence type="ECO:0000256" key="16">
    <source>
        <dbReference type="ARBA" id="ARBA00023180"/>
    </source>
</evidence>
<comment type="subcellular location">
    <subcellularLocation>
        <location evidence="1">Apical cell membrane</location>
        <topology evidence="1">Single-pass type I membrane protein</topology>
    </subcellularLocation>
    <subcellularLocation>
        <location evidence="19">Membrane</location>
        <topology evidence="19">Single-pass type I membrane protein</topology>
    </subcellularLocation>
    <subcellularLocation>
        <location evidence="2">Secreted</location>
    </subcellularLocation>
</comment>
<feature type="domain" description="EGF-like" evidence="22">
    <location>
        <begin position="277"/>
        <end position="315"/>
    </location>
</feature>
<comment type="caution">
    <text evidence="24">The sequence shown here is derived from an EMBL/GenBank/DDBJ whole genome shotgun (WGS) entry which is preliminary data.</text>
</comment>
<feature type="domain" description="EGF-like" evidence="22">
    <location>
        <begin position="431"/>
        <end position="466"/>
    </location>
</feature>
<keyword evidence="13 19" id="KW-1133">Transmembrane helix</keyword>
<dbReference type="FunFam" id="2.10.25.10:FF:000146">
    <property type="entry name" value="Putative neurogenic locus notch"/>
    <property type="match status" value="1"/>
</dbReference>
<dbReference type="CDD" id="cd00054">
    <property type="entry name" value="EGF_CA"/>
    <property type="match status" value="12"/>
</dbReference>
<feature type="domain" description="EGF-like" evidence="22">
    <location>
        <begin position="317"/>
        <end position="353"/>
    </location>
</feature>
<dbReference type="GO" id="GO:0005509">
    <property type="term" value="F:calcium ion binding"/>
    <property type="evidence" value="ECO:0007669"/>
    <property type="project" value="InterPro"/>
</dbReference>
<keyword evidence="12" id="KW-0914">Notch signaling pathway</keyword>
<feature type="signal peptide" evidence="21">
    <location>
        <begin position="1"/>
        <end position="18"/>
    </location>
</feature>
<feature type="disulfide bond" evidence="17">
    <location>
        <begin position="435"/>
        <end position="445"/>
    </location>
</feature>
<keyword evidence="9 19" id="KW-0732">Signal</keyword>
<feature type="disulfide bond" evidence="18">
    <location>
        <begin position="182"/>
        <end position="194"/>
    </location>
</feature>
<evidence type="ECO:0000256" key="3">
    <source>
        <dbReference type="ARBA" id="ARBA00022473"/>
    </source>
</evidence>
<dbReference type="PRINTS" id="PR00010">
    <property type="entry name" value="EGFBLOOD"/>
</dbReference>
<feature type="disulfide bond" evidence="17">
    <location>
        <begin position="827"/>
        <end position="836"/>
    </location>
</feature>
<evidence type="ECO:0000259" key="22">
    <source>
        <dbReference type="PROSITE" id="PS50026"/>
    </source>
</evidence>
<evidence type="ECO:0000256" key="6">
    <source>
        <dbReference type="ARBA" id="ARBA00022536"/>
    </source>
</evidence>